<gene>
    <name evidence="11" type="ORF">EG346_16650</name>
    <name evidence="12" type="ORF">NCTC13533_01863</name>
</gene>
<keyword evidence="14" id="KW-1185">Reference proteome</keyword>
<keyword evidence="3" id="KW-0227">DNA damage</keyword>
<keyword evidence="7" id="KW-0456">Lyase</keyword>
<reference evidence="14" key="3">
    <citation type="submission" date="2018-11" db="EMBL/GenBank/DDBJ databases">
        <title>Proposal to divide the Flavobacteriaceae and reorganize its genera based on Amino Acid Identity values calculated from whole genome sequences.</title>
        <authorList>
            <person name="Nicholson A.C."/>
            <person name="Gulvik C.A."/>
            <person name="Whitney A.M."/>
            <person name="Humrighouse B.W."/>
            <person name="Bell M."/>
            <person name="Holmes B."/>
            <person name="Steigerwalt A.G."/>
            <person name="Villarma A."/>
            <person name="Sheth M."/>
            <person name="Batra D."/>
            <person name="Pryor J."/>
            <person name="Bernardet J.-F."/>
            <person name="Hugo C."/>
            <person name="Kampfer P."/>
            <person name="Newman J."/>
            <person name="McQuiston J.R."/>
        </authorList>
    </citation>
    <scope>NUCLEOTIDE SEQUENCE [LARGE SCALE GENOMIC DNA]</scope>
    <source>
        <strain evidence="14">G0188</strain>
    </source>
</reference>
<dbReference type="GO" id="GO:0008270">
    <property type="term" value="F:zinc ion binding"/>
    <property type="evidence" value="ECO:0007669"/>
    <property type="project" value="InterPro"/>
</dbReference>
<keyword evidence="9" id="KW-0326">Glycosidase</keyword>
<dbReference type="Gene3D" id="3.20.190.10">
    <property type="entry name" value="MutM-like, N-terminal"/>
    <property type="match status" value="1"/>
</dbReference>
<dbReference type="SUPFAM" id="SSF81624">
    <property type="entry name" value="N-terminal domain of MutM-like DNA repair proteins"/>
    <property type="match status" value="1"/>
</dbReference>
<dbReference type="EMBL" id="CP033920">
    <property type="protein sequence ID" value="AZA49709.1"/>
    <property type="molecule type" value="Genomic_DNA"/>
</dbReference>
<feature type="domain" description="Formamidopyrimidine-DNA glycosylase catalytic" evidence="10">
    <location>
        <begin position="2"/>
        <end position="91"/>
    </location>
</feature>
<reference evidence="12 13" key="1">
    <citation type="submission" date="2018-06" db="EMBL/GenBank/DDBJ databases">
        <authorList>
            <consortium name="Pathogen Informatics"/>
            <person name="Doyle S."/>
        </authorList>
    </citation>
    <scope>NUCLEOTIDE SEQUENCE [LARGE SCALE GENOMIC DNA]</scope>
    <source>
        <strain evidence="12 13">NCTC13533</strain>
    </source>
</reference>
<proteinExistence type="inferred from homology"/>
<evidence type="ECO:0000313" key="12">
    <source>
        <dbReference type="EMBL" id="STC95338.1"/>
    </source>
</evidence>
<dbReference type="Gene3D" id="1.10.8.50">
    <property type="match status" value="1"/>
</dbReference>
<keyword evidence="6" id="KW-0234">DNA repair</keyword>
<name>A0A1M7F0B5_CHRCU</name>
<dbReference type="InterPro" id="IPR035937">
    <property type="entry name" value="FPG_N"/>
</dbReference>
<organism evidence="12 13">
    <name type="scientific">Chryseobacterium carnipullorum</name>
    <dbReference type="NCBI Taxonomy" id="1124835"/>
    <lineage>
        <taxon>Bacteria</taxon>
        <taxon>Pseudomonadati</taxon>
        <taxon>Bacteroidota</taxon>
        <taxon>Flavobacteriia</taxon>
        <taxon>Flavobacteriales</taxon>
        <taxon>Weeksellaceae</taxon>
        <taxon>Chryseobacterium group</taxon>
        <taxon>Chryseobacterium</taxon>
    </lineage>
</organism>
<evidence type="ECO:0000313" key="13">
    <source>
        <dbReference type="Proteomes" id="UP000255224"/>
    </source>
</evidence>
<dbReference type="SUPFAM" id="SSF46946">
    <property type="entry name" value="S13-like H2TH domain"/>
    <property type="match status" value="1"/>
</dbReference>
<evidence type="ECO:0000313" key="14">
    <source>
        <dbReference type="Proteomes" id="UP000273270"/>
    </source>
</evidence>
<dbReference type="GO" id="GO:0003684">
    <property type="term" value="F:damaged DNA binding"/>
    <property type="evidence" value="ECO:0007669"/>
    <property type="project" value="InterPro"/>
</dbReference>
<keyword evidence="5" id="KW-0238">DNA-binding</keyword>
<dbReference type="InterPro" id="IPR012319">
    <property type="entry name" value="FPG_cat"/>
</dbReference>
<dbReference type="STRING" id="297244.SAMN05421639_101567"/>
<keyword evidence="11" id="KW-0540">Nuclease</keyword>
<dbReference type="Pfam" id="PF01149">
    <property type="entry name" value="Fapy_DNA_glyco"/>
    <property type="match status" value="1"/>
</dbReference>
<dbReference type="Pfam" id="PF06831">
    <property type="entry name" value="H2TH"/>
    <property type="match status" value="1"/>
</dbReference>
<dbReference type="RefSeq" id="WP_073332633.1">
    <property type="nucleotide sequence ID" value="NZ_CP033920.1"/>
</dbReference>
<dbReference type="PROSITE" id="PS51068">
    <property type="entry name" value="FPG_CAT"/>
    <property type="match status" value="1"/>
</dbReference>
<evidence type="ECO:0000256" key="5">
    <source>
        <dbReference type="ARBA" id="ARBA00023125"/>
    </source>
</evidence>
<dbReference type="InterPro" id="IPR010979">
    <property type="entry name" value="Ribosomal_uS13-like_H2TH"/>
</dbReference>
<protein>
    <submittedName>
        <fullName evidence="11">Endonuclease</fullName>
    </submittedName>
    <submittedName>
        <fullName evidence="12">Formamidopyrimidine/5-formyluracil/ 5-hydroxymethyluracil DNA glycosylase</fullName>
    </submittedName>
</protein>
<dbReference type="Proteomes" id="UP000255224">
    <property type="component" value="Unassembled WGS sequence"/>
</dbReference>
<evidence type="ECO:0000256" key="8">
    <source>
        <dbReference type="ARBA" id="ARBA00023268"/>
    </source>
</evidence>
<keyword evidence="4" id="KW-0378">Hydrolase</keyword>
<evidence type="ECO:0000256" key="2">
    <source>
        <dbReference type="ARBA" id="ARBA00009409"/>
    </source>
</evidence>
<evidence type="ECO:0000256" key="6">
    <source>
        <dbReference type="ARBA" id="ARBA00023204"/>
    </source>
</evidence>
<dbReference type="AlphaFoldDB" id="A0A1M7F0B5"/>
<keyword evidence="8" id="KW-0511">Multifunctional enzyme</keyword>
<dbReference type="Proteomes" id="UP000273270">
    <property type="component" value="Chromosome"/>
</dbReference>
<dbReference type="SMART" id="SM01232">
    <property type="entry name" value="H2TH"/>
    <property type="match status" value="1"/>
</dbReference>
<keyword evidence="11" id="KW-0255">Endonuclease</keyword>
<accession>A0A1M7F0B5</accession>
<sequence length="244" mass="28084">MPEGPSILLMKEDLLPFVGKTVTEAGGNAPFDKEPLIGQTLHEIRTFGKQTYLVFDKLAIRIHLLMFGSYGIDEQTKPDKSLRLSLFFKKGSLYFYTCSVKSVDLEFLHTIDWEADIMSDLWNPKKAETKLKSKPEMMVCDALMNQDIFSGVGNIIKNEVLFRIGVQPESLVGNLPAKKLKELIAESRNYSFDFLEWKREFILKKKWLVHTKTVCPKCGEKLVKKQTGLGKRRSFYCEKDQKLY</sequence>
<dbReference type="GO" id="GO:0006284">
    <property type="term" value="P:base-excision repair"/>
    <property type="evidence" value="ECO:0007669"/>
    <property type="project" value="InterPro"/>
</dbReference>
<dbReference type="InterPro" id="IPR015886">
    <property type="entry name" value="H2TH_FPG"/>
</dbReference>
<dbReference type="GO" id="GO:0016829">
    <property type="term" value="F:lyase activity"/>
    <property type="evidence" value="ECO:0007669"/>
    <property type="project" value="UniProtKB-KW"/>
</dbReference>
<dbReference type="PANTHER" id="PTHR22993">
    <property type="entry name" value="FORMAMIDOPYRIMIDINE-DNA GLYCOSYLASE"/>
    <property type="match status" value="1"/>
</dbReference>
<evidence type="ECO:0000313" key="11">
    <source>
        <dbReference type="EMBL" id="AZA49709.1"/>
    </source>
</evidence>
<dbReference type="GO" id="GO:0003906">
    <property type="term" value="F:DNA-(apurinic or apyrimidinic site) endonuclease activity"/>
    <property type="evidence" value="ECO:0007669"/>
    <property type="project" value="InterPro"/>
</dbReference>
<dbReference type="OrthoDB" id="9800855at2"/>
<evidence type="ECO:0000256" key="1">
    <source>
        <dbReference type="ARBA" id="ARBA00001668"/>
    </source>
</evidence>
<dbReference type="SMART" id="SM00898">
    <property type="entry name" value="Fapy_DNA_glyco"/>
    <property type="match status" value="1"/>
</dbReference>
<dbReference type="KEGG" id="ccau:EG346_16650"/>
<accession>A0A376DTK5</accession>
<comment type="catalytic activity">
    <reaction evidence="1">
        <text>Hydrolysis of DNA containing ring-opened 7-methylguanine residues, releasing 2,6-diamino-4-hydroxy-5-(N-methyl)formamidopyrimidine.</text>
        <dbReference type="EC" id="3.2.2.23"/>
    </reaction>
</comment>
<dbReference type="EMBL" id="UFVQ01000003">
    <property type="protein sequence ID" value="STC95338.1"/>
    <property type="molecule type" value="Genomic_DNA"/>
</dbReference>
<reference evidence="11" key="2">
    <citation type="submission" date="2018-11" db="EMBL/GenBank/DDBJ databases">
        <title>Proposal to divide the Flavobacteriaceae and reorganize its genera based on Amino Acid Identity values calculated from whole genome sequences.</title>
        <authorList>
            <person name="Nicholson A.C."/>
            <person name="Gulvik C.A."/>
            <person name="Whitney A.M."/>
            <person name="Humrighouse B.W."/>
            <person name="Bell M."/>
            <person name="Holmes B."/>
            <person name="Steigerwalt A."/>
            <person name="Villarma A."/>
            <person name="Sheth M."/>
            <person name="Batra D."/>
            <person name="Pryor J."/>
            <person name="Bernardet J.-F."/>
            <person name="Hugo C."/>
            <person name="Kampfer P."/>
            <person name="Newman J."/>
            <person name="Mcquiston J.R."/>
        </authorList>
    </citation>
    <scope>NUCLEOTIDE SEQUENCE [LARGE SCALE GENOMIC DNA]</scope>
    <source>
        <strain evidence="11">G0188</strain>
    </source>
</reference>
<comment type="similarity">
    <text evidence="2">Belongs to the FPG family.</text>
</comment>
<dbReference type="GO" id="GO:0008534">
    <property type="term" value="F:oxidized purine nucleobase lesion DNA N-glycosylase activity"/>
    <property type="evidence" value="ECO:0007669"/>
    <property type="project" value="UniProtKB-EC"/>
</dbReference>
<evidence type="ECO:0000256" key="4">
    <source>
        <dbReference type="ARBA" id="ARBA00022801"/>
    </source>
</evidence>
<dbReference type="PANTHER" id="PTHR22993:SF9">
    <property type="entry name" value="FORMAMIDOPYRIMIDINE-DNA GLYCOSYLASE"/>
    <property type="match status" value="1"/>
</dbReference>
<evidence type="ECO:0000259" key="10">
    <source>
        <dbReference type="PROSITE" id="PS51068"/>
    </source>
</evidence>
<evidence type="ECO:0000256" key="3">
    <source>
        <dbReference type="ARBA" id="ARBA00022763"/>
    </source>
</evidence>
<evidence type="ECO:0000256" key="7">
    <source>
        <dbReference type="ARBA" id="ARBA00023239"/>
    </source>
</evidence>
<evidence type="ECO:0000256" key="9">
    <source>
        <dbReference type="ARBA" id="ARBA00023295"/>
    </source>
</evidence>